<dbReference type="AlphaFoldDB" id="A0AAV4QC01"/>
<dbReference type="Proteomes" id="UP001054945">
    <property type="component" value="Unassembled WGS sequence"/>
</dbReference>
<gene>
    <name evidence="1" type="ORF">CEXT_407111</name>
</gene>
<reference evidence="1 2" key="1">
    <citation type="submission" date="2021-06" db="EMBL/GenBank/DDBJ databases">
        <title>Caerostris extrusa draft genome.</title>
        <authorList>
            <person name="Kono N."/>
            <person name="Arakawa K."/>
        </authorList>
    </citation>
    <scope>NUCLEOTIDE SEQUENCE [LARGE SCALE GENOMIC DNA]</scope>
</reference>
<accession>A0AAV4QC01</accession>
<protein>
    <submittedName>
        <fullName evidence="1">Uncharacterized protein</fullName>
    </submittedName>
</protein>
<evidence type="ECO:0000313" key="2">
    <source>
        <dbReference type="Proteomes" id="UP001054945"/>
    </source>
</evidence>
<dbReference type="EMBL" id="BPLR01006072">
    <property type="protein sequence ID" value="GIY07228.1"/>
    <property type="molecule type" value="Genomic_DNA"/>
</dbReference>
<proteinExistence type="predicted"/>
<name>A0AAV4QC01_CAEEX</name>
<evidence type="ECO:0000313" key="1">
    <source>
        <dbReference type="EMBL" id="GIY07228.1"/>
    </source>
</evidence>
<organism evidence="1 2">
    <name type="scientific">Caerostris extrusa</name>
    <name type="common">Bark spider</name>
    <name type="synonym">Caerostris bankana</name>
    <dbReference type="NCBI Taxonomy" id="172846"/>
    <lineage>
        <taxon>Eukaryota</taxon>
        <taxon>Metazoa</taxon>
        <taxon>Ecdysozoa</taxon>
        <taxon>Arthropoda</taxon>
        <taxon>Chelicerata</taxon>
        <taxon>Arachnida</taxon>
        <taxon>Araneae</taxon>
        <taxon>Araneomorphae</taxon>
        <taxon>Entelegynae</taxon>
        <taxon>Araneoidea</taxon>
        <taxon>Araneidae</taxon>
        <taxon>Caerostris</taxon>
    </lineage>
</organism>
<keyword evidence="2" id="KW-1185">Reference proteome</keyword>
<comment type="caution">
    <text evidence="1">The sequence shown here is derived from an EMBL/GenBank/DDBJ whole genome shotgun (WGS) entry which is preliminary data.</text>
</comment>
<sequence length="101" mass="11444">MGELSSPLPRRDRDGWTGLSRVSLTSPGFDNANGAPPLSTRSTRGEHRCVMWSTGWGIMQTNNLFFYYFLRLLFANTFELRNTVPVFDFTAHGDFNLHLSA</sequence>